<keyword evidence="2" id="KW-1185">Reference proteome</keyword>
<sequence length="78" mass="9418">MNMVKTEDRARLKSAVLHALMMISIKGPDIEAVDFGRIVDAWHQEKPRHIYFYSSIYKTRRAKHNITIYKQWLDRYKH</sequence>
<comment type="caution">
    <text evidence="1">The sequence shown here is derived from an EMBL/GenBank/DDBJ whole genome shotgun (WGS) entry which is preliminary data.</text>
</comment>
<name>A0A9D4DWJ7_DREPO</name>
<evidence type="ECO:0000313" key="2">
    <source>
        <dbReference type="Proteomes" id="UP000828390"/>
    </source>
</evidence>
<dbReference type="AlphaFoldDB" id="A0A9D4DWJ7"/>
<proteinExistence type="predicted"/>
<organism evidence="1 2">
    <name type="scientific">Dreissena polymorpha</name>
    <name type="common">Zebra mussel</name>
    <name type="synonym">Mytilus polymorpha</name>
    <dbReference type="NCBI Taxonomy" id="45954"/>
    <lineage>
        <taxon>Eukaryota</taxon>
        <taxon>Metazoa</taxon>
        <taxon>Spiralia</taxon>
        <taxon>Lophotrochozoa</taxon>
        <taxon>Mollusca</taxon>
        <taxon>Bivalvia</taxon>
        <taxon>Autobranchia</taxon>
        <taxon>Heteroconchia</taxon>
        <taxon>Euheterodonta</taxon>
        <taxon>Imparidentia</taxon>
        <taxon>Neoheterodontei</taxon>
        <taxon>Myida</taxon>
        <taxon>Dreissenoidea</taxon>
        <taxon>Dreissenidae</taxon>
        <taxon>Dreissena</taxon>
    </lineage>
</organism>
<accession>A0A9D4DWJ7</accession>
<reference evidence="1" key="1">
    <citation type="journal article" date="2019" name="bioRxiv">
        <title>The Genome of the Zebra Mussel, Dreissena polymorpha: A Resource for Invasive Species Research.</title>
        <authorList>
            <person name="McCartney M.A."/>
            <person name="Auch B."/>
            <person name="Kono T."/>
            <person name="Mallez S."/>
            <person name="Zhang Y."/>
            <person name="Obille A."/>
            <person name="Becker A."/>
            <person name="Abrahante J.E."/>
            <person name="Garbe J."/>
            <person name="Badalamenti J.P."/>
            <person name="Herman A."/>
            <person name="Mangelson H."/>
            <person name="Liachko I."/>
            <person name="Sullivan S."/>
            <person name="Sone E.D."/>
            <person name="Koren S."/>
            <person name="Silverstein K.A.T."/>
            <person name="Beckman K.B."/>
            <person name="Gohl D.M."/>
        </authorList>
    </citation>
    <scope>NUCLEOTIDE SEQUENCE</scope>
    <source>
        <strain evidence="1">Duluth1</strain>
        <tissue evidence="1">Whole animal</tissue>
    </source>
</reference>
<dbReference type="Proteomes" id="UP000828390">
    <property type="component" value="Unassembled WGS sequence"/>
</dbReference>
<gene>
    <name evidence="1" type="ORF">DPMN_190008</name>
</gene>
<protein>
    <submittedName>
        <fullName evidence="1">Uncharacterized protein</fullName>
    </submittedName>
</protein>
<dbReference type="EMBL" id="JAIWYP010000010">
    <property type="protein sequence ID" value="KAH3755317.1"/>
    <property type="molecule type" value="Genomic_DNA"/>
</dbReference>
<evidence type="ECO:0000313" key="1">
    <source>
        <dbReference type="EMBL" id="KAH3755317.1"/>
    </source>
</evidence>
<reference evidence="1" key="2">
    <citation type="submission" date="2020-11" db="EMBL/GenBank/DDBJ databases">
        <authorList>
            <person name="McCartney M.A."/>
            <person name="Auch B."/>
            <person name="Kono T."/>
            <person name="Mallez S."/>
            <person name="Becker A."/>
            <person name="Gohl D.M."/>
            <person name="Silverstein K.A.T."/>
            <person name="Koren S."/>
            <person name="Bechman K.B."/>
            <person name="Herman A."/>
            <person name="Abrahante J.E."/>
            <person name="Garbe J."/>
        </authorList>
    </citation>
    <scope>NUCLEOTIDE SEQUENCE</scope>
    <source>
        <strain evidence="1">Duluth1</strain>
        <tissue evidence="1">Whole animal</tissue>
    </source>
</reference>